<comment type="caution">
    <text evidence="2">The sequence shown here is derived from an EMBL/GenBank/DDBJ whole genome shotgun (WGS) entry which is preliminary data.</text>
</comment>
<evidence type="ECO:0000313" key="3">
    <source>
        <dbReference type="Proteomes" id="UP000178764"/>
    </source>
</evidence>
<keyword evidence="1" id="KW-0812">Transmembrane</keyword>
<feature type="transmembrane region" description="Helical" evidence="1">
    <location>
        <begin position="12"/>
        <end position="29"/>
    </location>
</feature>
<accession>A0A1F5DLX1</accession>
<dbReference type="Proteomes" id="UP000178764">
    <property type="component" value="Unassembled WGS sequence"/>
</dbReference>
<feature type="transmembrane region" description="Helical" evidence="1">
    <location>
        <begin position="162"/>
        <end position="183"/>
    </location>
</feature>
<dbReference type="EMBL" id="MEZT01000026">
    <property type="protein sequence ID" value="OGD56167.1"/>
    <property type="molecule type" value="Genomic_DNA"/>
</dbReference>
<feature type="transmembrane region" description="Helical" evidence="1">
    <location>
        <begin position="79"/>
        <end position="100"/>
    </location>
</feature>
<feature type="transmembrane region" description="Helical" evidence="1">
    <location>
        <begin position="120"/>
        <end position="142"/>
    </location>
</feature>
<keyword evidence="1" id="KW-0472">Membrane</keyword>
<protein>
    <recommendedName>
        <fullName evidence="4">TVP38/TMEM64 family membrane protein</fullName>
    </recommendedName>
</protein>
<reference evidence="2 3" key="1">
    <citation type="journal article" date="2016" name="Nat. Commun.">
        <title>Thousands of microbial genomes shed light on interconnected biogeochemical processes in an aquifer system.</title>
        <authorList>
            <person name="Anantharaman K."/>
            <person name="Brown C.T."/>
            <person name="Hug L.A."/>
            <person name="Sharon I."/>
            <person name="Castelle C.J."/>
            <person name="Probst A.J."/>
            <person name="Thomas B.C."/>
            <person name="Singh A."/>
            <person name="Wilkins M.J."/>
            <person name="Karaoz U."/>
            <person name="Brodie E.L."/>
            <person name="Williams K.H."/>
            <person name="Hubbard S.S."/>
            <person name="Banfield J.F."/>
        </authorList>
    </citation>
    <scope>NUCLEOTIDE SEQUENCE [LARGE SCALE GENOMIC DNA]</scope>
</reference>
<proteinExistence type="predicted"/>
<sequence>MDVLARYKNWQYKNTALLIVSLIIFFYFADSEFVKNVVSKIGELGYPGAFLVGILFVSTFTVAPSLVILYYLASFLNPYFVAVLAGLGAVIGDYIIFRFLKNRVYEELKPLFSKVKGSWIGKIFYTPYFIWLLPIVGASIIASPLPDELGISIMGLSKLKTWQFLILAFILNTLGILIVVMLARSVG</sequence>
<gene>
    <name evidence="2" type="ORF">A2V71_04405</name>
</gene>
<evidence type="ECO:0000313" key="2">
    <source>
        <dbReference type="EMBL" id="OGD56167.1"/>
    </source>
</evidence>
<evidence type="ECO:0008006" key="4">
    <source>
        <dbReference type="Google" id="ProtNLM"/>
    </source>
</evidence>
<feature type="transmembrane region" description="Helical" evidence="1">
    <location>
        <begin position="50"/>
        <end position="73"/>
    </location>
</feature>
<name>A0A1F5DLX1_9BACT</name>
<dbReference type="AlphaFoldDB" id="A0A1F5DLX1"/>
<evidence type="ECO:0000256" key="1">
    <source>
        <dbReference type="SAM" id="Phobius"/>
    </source>
</evidence>
<keyword evidence="1" id="KW-1133">Transmembrane helix</keyword>
<organism evidence="2 3">
    <name type="scientific">Candidatus Berkelbacteria bacterium RBG_13_40_8</name>
    <dbReference type="NCBI Taxonomy" id="1797467"/>
    <lineage>
        <taxon>Bacteria</taxon>
        <taxon>Candidatus Berkelbacteria</taxon>
    </lineage>
</organism>